<dbReference type="Proteomes" id="UP000198504">
    <property type="component" value="Unassembled WGS sequence"/>
</dbReference>
<evidence type="ECO:0000259" key="1">
    <source>
        <dbReference type="SMART" id="SM00226"/>
    </source>
</evidence>
<dbReference type="STRING" id="1036181.SAMN05421756_104142"/>
<dbReference type="InterPro" id="IPR036196">
    <property type="entry name" value="Ptyr_pPase_sf"/>
</dbReference>
<feature type="domain" description="Phosphotyrosine protein phosphatase I" evidence="1">
    <location>
        <begin position="13"/>
        <end position="189"/>
    </location>
</feature>
<dbReference type="InterPro" id="IPR023485">
    <property type="entry name" value="Ptyr_pPase"/>
</dbReference>
<name>A0A1H9H7B1_9ACTN</name>
<dbReference type="OrthoDB" id="9784339at2"/>
<gene>
    <name evidence="2" type="ORF">SAMN05421756_104142</name>
</gene>
<dbReference type="EMBL" id="FOFA01000004">
    <property type="protein sequence ID" value="SEQ58219.1"/>
    <property type="molecule type" value="Genomic_DNA"/>
</dbReference>
<evidence type="ECO:0000313" key="2">
    <source>
        <dbReference type="EMBL" id="SEQ58219.1"/>
    </source>
</evidence>
<dbReference type="PANTHER" id="PTHR11717:SF31">
    <property type="entry name" value="LOW MOLECULAR WEIGHT PROTEIN-TYROSINE-PHOSPHATASE ETP-RELATED"/>
    <property type="match status" value="1"/>
</dbReference>
<dbReference type="Pfam" id="PF01451">
    <property type="entry name" value="LMWPc"/>
    <property type="match status" value="1"/>
</dbReference>
<sequence length="194" mass="20248">MSTTGGAAGGRPFRVLCVCEGNICRSPTAEVLLARALGPGVDVGSAGTRAVVGAPVAEPMEALLAARGLSSGDFRARQLVPAHVRDADVVLTMTARQRSKVAALVPAVVRRVFTLRELARLLDGAGADALPEAGVGERLEAALPVATARRAFVRDPRQDDIADPYGRDQQAYERAFGEVADAVDRLAAVLVPAR</sequence>
<dbReference type="RefSeq" id="WP_091180056.1">
    <property type="nucleotide sequence ID" value="NZ_FOFA01000004.1"/>
</dbReference>
<evidence type="ECO:0000313" key="3">
    <source>
        <dbReference type="Proteomes" id="UP000198504"/>
    </source>
</evidence>
<dbReference type="InterPro" id="IPR050438">
    <property type="entry name" value="LMW_PTPase"/>
</dbReference>
<dbReference type="AlphaFoldDB" id="A0A1H9H7B1"/>
<reference evidence="3" key="1">
    <citation type="submission" date="2016-10" db="EMBL/GenBank/DDBJ databases">
        <authorList>
            <person name="Varghese N."/>
            <person name="Submissions S."/>
        </authorList>
    </citation>
    <scope>NUCLEOTIDE SEQUENCE [LARGE SCALE GENOMIC DNA]</scope>
    <source>
        <strain evidence="3">CGMCC 4.6856</strain>
    </source>
</reference>
<organism evidence="2 3">
    <name type="scientific">Microlunatus flavus</name>
    <dbReference type="NCBI Taxonomy" id="1036181"/>
    <lineage>
        <taxon>Bacteria</taxon>
        <taxon>Bacillati</taxon>
        <taxon>Actinomycetota</taxon>
        <taxon>Actinomycetes</taxon>
        <taxon>Propionibacteriales</taxon>
        <taxon>Propionibacteriaceae</taxon>
        <taxon>Microlunatus</taxon>
    </lineage>
</organism>
<keyword evidence="3" id="KW-1185">Reference proteome</keyword>
<accession>A0A1H9H7B1</accession>
<dbReference type="SUPFAM" id="SSF52788">
    <property type="entry name" value="Phosphotyrosine protein phosphatases I"/>
    <property type="match status" value="1"/>
</dbReference>
<dbReference type="Gene3D" id="3.40.50.2300">
    <property type="match status" value="1"/>
</dbReference>
<proteinExistence type="predicted"/>
<dbReference type="SMART" id="SM00226">
    <property type="entry name" value="LMWPc"/>
    <property type="match status" value="1"/>
</dbReference>
<protein>
    <submittedName>
        <fullName evidence="2">Protein-tyrosine phosphatase</fullName>
    </submittedName>
</protein>
<dbReference type="PANTHER" id="PTHR11717">
    <property type="entry name" value="LOW MOLECULAR WEIGHT PROTEIN TYROSINE PHOSPHATASE"/>
    <property type="match status" value="1"/>
</dbReference>
<dbReference type="GO" id="GO:0004725">
    <property type="term" value="F:protein tyrosine phosphatase activity"/>
    <property type="evidence" value="ECO:0007669"/>
    <property type="project" value="TreeGrafter"/>
</dbReference>